<dbReference type="AlphaFoldDB" id="A0A7U2NR23"/>
<evidence type="ECO:0000313" key="1">
    <source>
        <dbReference type="EMBL" id="QRD07228.1"/>
    </source>
</evidence>
<dbReference type="EMBL" id="CP069044">
    <property type="protein sequence ID" value="QRD07228.1"/>
    <property type="molecule type" value="Genomic_DNA"/>
</dbReference>
<accession>A0A7U2NR23</accession>
<dbReference type="VEuPathDB" id="FungiDB:JI435_447110"/>
<keyword evidence="2" id="KW-1185">Reference proteome</keyword>
<dbReference type="Proteomes" id="UP000663193">
    <property type="component" value="Chromosome 22"/>
</dbReference>
<name>A0A7U2NR23_PHANO</name>
<organism evidence="1 2">
    <name type="scientific">Phaeosphaeria nodorum (strain SN15 / ATCC MYA-4574 / FGSC 10173)</name>
    <name type="common">Glume blotch fungus</name>
    <name type="synonym">Parastagonospora nodorum</name>
    <dbReference type="NCBI Taxonomy" id="321614"/>
    <lineage>
        <taxon>Eukaryota</taxon>
        <taxon>Fungi</taxon>
        <taxon>Dikarya</taxon>
        <taxon>Ascomycota</taxon>
        <taxon>Pezizomycotina</taxon>
        <taxon>Dothideomycetes</taxon>
        <taxon>Pleosporomycetidae</taxon>
        <taxon>Pleosporales</taxon>
        <taxon>Pleosporineae</taxon>
        <taxon>Phaeosphaeriaceae</taxon>
        <taxon>Parastagonospora</taxon>
    </lineage>
</organism>
<proteinExistence type="predicted"/>
<sequence length="101" mass="11089">MLVFADSRSQLQAVIGVKSSAITLLSADTTLSARAATSQEPYPLNAATASEHHATMRTGLIPQLLRTVPLYICQSMRFLQNSWQSAALSNQTIPRSLTREW</sequence>
<protein>
    <submittedName>
        <fullName evidence="1">Uncharacterized protein</fullName>
    </submittedName>
</protein>
<evidence type="ECO:0000313" key="2">
    <source>
        <dbReference type="Proteomes" id="UP000663193"/>
    </source>
</evidence>
<gene>
    <name evidence="1" type="ORF">JI435_447110</name>
</gene>
<reference evidence="2" key="1">
    <citation type="journal article" date="2021" name="BMC Genomics">
        <title>Chromosome-level genome assembly and manually-curated proteome of model necrotroph Parastagonospora nodorum Sn15 reveals a genome-wide trove of candidate effector homologs, and redundancy of virulence-related functions within an accessory chromosome.</title>
        <authorList>
            <person name="Bertazzoni S."/>
            <person name="Jones D.A.B."/>
            <person name="Phan H.T."/>
            <person name="Tan K.-C."/>
            <person name="Hane J.K."/>
        </authorList>
    </citation>
    <scope>NUCLEOTIDE SEQUENCE [LARGE SCALE GENOMIC DNA]</scope>
    <source>
        <strain evidence="2">SN15 / ATCC MYA-4574 / FGSC 10173)</strain>
    </source>
</reference>